<evidence type="ECO:0000313" key="4">
    <source>
        <dbReference type="Proteomes" id="UP000829685"/>
    </source>
</evidence>
<organism evidence="3 4">
    <name type="scientific">Neoarthrinium moseri</name>
    <dbReference type="NCBI Taxonomy" id="1658444"/>
    <lineage>
        <taxon>Eukaryota</taxon>
        <taxon>Fungi</taxon>
        <taxon>Dikarya</taxon>
        <taxon>Ascomycota</taxon>
        <taxon>Pezizomycotina</taxon>
        <taxon>Sordariomycetes</taxon>
        <taxon>Xylariomycetidae</taxon>
        <taxon>Amphisphaeriales</taxon>
        <taxon>Apiosporaceae</taxon>
        <taxon>Neoarthrinium</taxon>
    </lineage>
</organism>
<dbReference type="Gene3D" id="3.40.50.1820">
    <property type="entry name" value="alpha/beta hydrolase"/>
    <property type="match status" value="1"/>
</dbReference>
<sequence>MSSNPLVLSAEAQQELEKELKAEDVFEPHILAKYDPEAVKIVLRGVNAGVPPVDAVPIEERRANPDKYRPPWSQDTTGWERVVDSHIISDDGAEVPIRIYHPDPEVNGNGPYGVHLNFHGGGYVFGDLDNESTICASMRDGAGIVVVDVNYRHCPEVVWGKAIEDAWAALQWARKSAKSLNIDPSSVSVGGISAGGNICLILQHMARDNGLPLKLCLPTVPGTSTCLAYKFHTDSPFLSFHQFYNGPVLPWSAIKYFGDYCFPKDKLDERMALVPGWWASPLEAKNWVGLCETYLRTAECDPLRDEGEAYGIKLIAGGNKVTIKRYIGSPHTFMFWKDFKQKQEWDADSIQVLKRAHVKA</sequence>
<dbReference type="Pfam" id="PF07859">
    <property type="entry name" value="Abhydrolase_3"/>
    <property type="match status" value="1"/>
</dbReference>
<feature type="domain" description="Alpha/beta hydrolase fold-3" evidence="2">
    <location>
        <begin position="116"/>
        <end position="334"/>
    </location>
</feature>
<evidence type="ECO:0000313" key="3">
    <source>
        <dbReference type="EMBL" id="KAI1866465.1"/>
    </source>
</evidence>
<dbReference type="EMBL" id="JAFIMR010000020">
    <property type="protein sequence ID" value="KAI1866465.1"/>
    <property type="molecule type" value="Genomic_DNA"/>
</dbReference>
<evidence type="ECO:0000256" key="1">
    <source>
        <dbReference type="ARBA" id="ARBA00022801"/>
    </source>
</evidence>
<dbReference type="GO" id="GO:0016787">
    <property type="term" value="F:hydrolase activity"/>
    <property type="evidence" value="ECO:0007669"/>
    <property type="project" value="UniProtKB-KW"/>
</dbReference>
<dbReference type="InterPro" id="IPR013094">
    <property type="entry name" value="AB_hydrolase_3"/>
</dbReference>
<name>A0A9P9WJB6_9PEZI</name>
<keyword evidence="1" id="KW-0378">Hydrolase</keyword>
<dbReference type="AlphaFoldDB" id="A0A9P9WJB6"/>
<dbReference type="SUPFAM" id="SSF53474">
    <property type="entry name" value="alpha/beta-Hydrolases"/>
    <property type="match status" value="1"/>
</dbReference>
<keyword evidence="4" id="KW-1185">Reference proteome</keyword>
<dbReference type="InterPro" id="IPR029058">
    <property type="entry name" value="AB_hydrolase_fold"/>
</dbReference>
<proteinExistence type="predicted"/>
<dbReference type="PANTHER" id="PTHR48081:SF8">
    <property type="entry name" value="ALPHA_BETA HYDROLASE FOLD-3 DOMAIN-CONTAINING PROTEIN-RELATED"/>
    <property type="match status" value="1"/>
</dbReference>
<accession>A0A9P9WJB6</accession>
<dbReference type="InterPro" id="IPR050300">
    <property type="entry name" value="GDXG_lipolytic_enzyme"/>
</dbReference>
<protein>
    <recommendedName>
        <fullName evidence="2">Alpha/beta hydrolase fold-3 domain-containing protein</fullName>
    </recommendedName>
</protein>
<dbReference type="Proteomes" id="UP000829685">
    <property type="component" value="Unassembled WGS sequence"/>
</dbReference>
<reference evidence="3" key="1">
    <citation type="submission" date="2021-03" db="EMBL/GenBank/DDBJ databases">
        <title>Revisited historic fungal species revealed as producer of novel bioactive compounds through whole genome sequencing and comparative genomics.</title>
        <authorList>
            <person name="Vignolle G.A."/>
            <person name="Hochenegger N."/>
            <person name="Mach R.L."/>
            <person name="Mach-Aigner A.R."/>
            <person name="Javad Rahimi M."/>
            <person name="Salim K.A."/>
            <person name="Chan C.M."/>
            <person name="Lim L.B.L."/>
            <person name="Cai F."/>
            <person name="Druzhinina I.S."/>
            <person name="U'Ren J.M."/>
            <person name="Derntl C."/>
        </authorList>
    </citation>
    <scope>NUCLEOTIDE SEQUENCE</scope>
    <source>
        <strain evidence="3">TUCIM 5799</strain>
    </source>
</reference>
<gene>
    <name evidence="3" type="ORF">JX265_007766</name>
</gene>
<comment type="caution">
    <text evidence="3">The sequence shown here is derived from an EMBL/GenBank/DDBJ whole genome shotgun (WGS) entry which is preliminary data.</text>
</comment>
<dbReference type="PANTHER" id="PTHR48081">
    <property type="entry name" value="AB HYDROLASE SUPERFAMILY PROTEIN C4A8.06C"/>
    <property type="match status" value="1"/>
</dbReference>
<evidence type="ECO:0000259" key="2">
    <source>
        <dbReference type="Pfam" id="PF07859"/>
    </source>
</evidence>